<sequence>MERETIGVAMGSGIIKEKIRGHPLFLLMLGPGGDNAPWRPLSPPEDGEPMADGLLPVASFVRTVWTMVTNEEETLIAWSPDGARVIADPPRFGRGLPATSATTSGRPSRAS</sequence>
<accession>A0ABR1GDY4</accession>
<name>A0ABR1GDY4_AURAN</name>
<evidence type="ECO:0000313" key="2">
    <source>
        <dbReference type="EMBL" id="KAK7254192.1"/>
    </source>
</evidence>
<dbReference type="Proteomes" id="UP001363151">
    <property type="component" value="Unassembled WGS sequence"/>
</dbReference>
<feature type="region of interest" description="Disordered" evidence="1">
    <location>
        <begin position="88"/>
        <end position="111"/>
    </location>
</feature>
<comment type="caution">
    <text evidence="2">The sequence shown here is derived from an EMBL/GenBank/DDBJ whole genome shotgun (WGS) entry which is preliminary data.</text>
</comment>
<organism evidence="2 3">
    <name type="scientific">Aureococcus anophagefferens</name>
    <name type="common">Harmful bloom alga</name>
    <dbReference type="NCBI Taxonomy" id="44056"/>
    <lineage>
        <taxon>Eukaryota</taxon>
        <taxon>Sar</taxon>
        <taxon>Stramenopiles</taxon>
        <taxon>Ochrophyta</taxon>
        <taxon>Pelagophyceae</taxon>
        <taxon>Pelagomonadales</taxon>
        <taxon>Pelagomonadaceae</taxon>
        <taxon>Aureococcus</taxon>
    </lineage>
</organism>
<keyword evidence="3" id="KW-1185">Reference proteome</keyword>
<evidence type="ECO:0008006" key="4">
    <source>
        <dbReference type="Google" id="ProtNLM"/>
    </source>
</evidence>
<reference evidence="2 3" key="1">
    <citation type="submission" date="2024-03" db="EMBL/GenBank/DDBJ databases">
        <title>Aureococcus anophagefferens CCMP1851 and Kratosvirus quantuckense: Draft genome of a second virus-susceptible host strain in the model system.</title>
        <authorList>
            <person name="Chase E."/>
            <person name="Truchon A.R."/>
            <person name="Schepens W."/>
            <person name="Wilhelm S.W."/>
        </authorList>
    </citation>
    <scope>NUCLEOTIDE SEQUENCE [LARGE SCALE GENOMIC DNA]</scope>
    <source>
        <strain evidence="2 3">CCMP1851</strain>
    </source>
</reference>
<feature type="compositionally biased region" description="Polar residues" evidence="1">
    <location>
        <begin position="99"/>
        <end position="111"/>
    </location>
</feature>
<evidence type="ECO:0000256" key="1">
    <source>
        <dbReference type="SAM" id="MobiDB-lite"/>
    </source>
</evidence>
<dbReference type="EMBL" id="JBBJCI010000032">
    <property type="protein sequence ID" value="KAK7254192.1"/>
    <property type="molecule type" value="Genomic_DNA"/>
</dbReference>
<protein>
    <recommendedName>
        <fullName evidence="4">Anaphase-promoting complex subunit 4 WD40 domain-containing protein</fullName>
    </recommendedName>
</protein>
<gene>
    <name evidence="2" type="ORF">SO694_00008590</name>
</gene>
<proteinExistence type="predicted"/>
<evidence type="ECO:0000313" key="3">
    <source>
        <dbReference type="Proteomes" id="UP001363151"/>
    </source>
</evidence>